<dbReference type="InterPro" id="IPR044742">
    <property type="entry name" value="DEAD/DEAH_RhlB"/>
</dbReference>
<evidence type="ECO:0000256" key="4">
    <source>
        <dbReference type="ARBA" id="ARBA00022840"/>
    </source>
</evidence>
<keyword evidence="4" id="KW-0067">ATP-binding</keyword>
<dbReference type="Proteomes" id="UP000321899">
    <property type="component" value="Unassembled WGS sequence"/>
</dbReference>
<evidence type="ECO:0000313" key="11">
    <source>
        <dbReference type="Proteomes" id="UP000321899"/>
    </source>
</evidence>
<dbReference type="SMART" id="SM00487">
    <property type="entry name" value="DEXDc"/>
    <property type="match status" value="1"/>
</dbReference>
<dbReference type="GO" id="GO:0003724">
    <property type="term" value="F:RNA helicase activity"/>
    <property type="evidence" value="ECO:0007669"/>
    <property type="project" value="InterPro"/>
</dbReference>
<feature type="domain" description="DEAD-box RNA helicase Q" evidence="9">
    <location>
        <begin position="1"/>
        <end position="29"/>
    </location>
</feature>
<evidence type="ECO:0000313" key="10">
    <source>
        <dbReference type="EMBL" id="TYT74861.1"/>
    </source>
</evidence>
<sequence length="557" mass="60945">MTFSELNLHPLILDALNSQNFSEPSPIQKAAIPPLMENPLQDALILAATGTGKTAAYGLPMIHHLNSTGEKNTLRGLVIVPTRELCIQVGESLAAFSSRIPGFSVCIVYGGSSISLQARALSKKPSILVATPGRLLDLVMRKDARLSGIERLVLDEGDELLTPGFLEDIRKIQSYLPENHTRHMVSATLPDSIRSEVFSLLRNPAVIKAEDSPEAPDRLEHICHCMRERHRFPALLRVLQAHPGARALIFCRTRKESQELTERLTASGMPAEALHGDLSQAQRETTVNRFRADRFRLLVATNVAARGIDLPGLPLVIHYRLPEVSETYTHRSGRTARAGHSGIAVALISPEERGRMAGIARRTGLAFIPTPLPDAREIQDCQLSHLAETIKNSKAMDESLIAEAEKHMATCSREDLIRSLLAVHAPSLAGLSQTQEKLDAPMNSARPVTGGGRPFQKNHPAQSRSNALCRCFVNAGTLDGLTPASMTRFIAKNAGIQAGRIRKIDMRREFSFVDVEPDVAAILKKNVCDIPLGTRSVSVKALAPRKNARPDYRKQSA</sequence>
<reference evidence="10 11" key="1">
    <citation type="submission" date="2019-06" db="EMBL/GenBank/DDBJ databases">
        <title>Desulfobotulus mexicanus sp. nov., a novel sulfate-reducing bacterium isolated from the sediment of an alkaline crater lake in Mexico.</title>
        <authorList>
            <person name="Hirschler-Rea A."/>
        </authorList>
    </citation>
    <scope>NUCLEOTIDE SEQUENCE [LARGE SCALE GENOMIC DNA]</scope>
    <source>
        <strain evidence="10 11">PAR22N</strain>
    </source>
</reference>
<keyword evidence="2" id="KW-0378">Hydrolase</keyword>
<dbReference type="GO" id="GO:0003676">
    <property type="term" value="F:nucleic acid binding"/>
    <property type="evidence" value="ECO:0007669"/>
    <property type="project" value="InterPro"/>
</dbReference>
<dbReference type="PROSITE" id="PS51194">
    <property type="entry name" value="HELICASE_CTER"/>
    <property type="match status" value="1"/>
</dbReference>
<dbReference type="Gene3D" id="3.30.70.330">
    <property type="match status" value="1"/>
</dbReference>
<dbReference type="InterPro" id="IPR050079">
    <property type="entry name" value="DEAD_box_RNA_helicase"/>
</dbReference>
<dbReference type="Pfam" id="PF00271">
    <property type="entry name" value="Helicase_C"/>
    <property type="match status" value="1"/>
</dbReference>
<dbReference type="PANTHER" id="PTHR47959">
    <property type="entry name" value="ATP-DEPENDENT RNA HELICASE RHLE-RELATED"/>
    <property type="match status" value="1"/>
</dbReference>
<protein>
    <submittedName>
        <fullName evidence="10">DEAD/DEAH box helicase</fullName>
    </submittedName>
</protein>
<organism evidence="10 11">
    <name type="scientific">Desulfobotulus mexicanus</name>
    <dbReference type="NCBI Taxonomy" id="2586642"/>
    <lineage>
        <taxon>Bacteria</taxon>
        <taxon>Pseudomonadati</taxon>
        <taxon>Thermodesulfobacteriota</taxon>
        <taxon>Desulfobacteria</taxon>
        <taxon>Desulfobacterales</taxon>
        <taxon>Desulfobacteraceae</taxon>
        <taxon>Desulfobotulus</taxon>
    </lineage>
</organism>
<dbReference type="InterPro" id="IPR014001">
    <property type="entry name" value="Helicase_ATP-bd"/>
</dbReference>
<dbReference type="EMBL" id="VDMB01000008">
    <property type="protein sequence ID" value="TYT74861.1"/>
    <property type="molecule type" value="Genomic_DNA"/>
</dbReference>
<dbReference type="CDD" id="cd00268">
    <property type="entry name" value="DEADc"/>
    <property type="match status" value="1"/>
</dbReference>
<dbReference type="SMART" id="SM00490">
    <property type="entry name" value="HELICc"/>
    <property type="match status" value="1"/>
</dbReference>
<evidence type="ECO:0000256" key="6">
    <source>
        <dbReference type="PROSITE-ProRule" id="PRU00552"/>
    </source>
</evidence>
<dbReference type="InterPro" id="IPR011545">
    <property type="entry name" value="DEAD/DEAH_box_helicase_dom"/>
</dbReference>
<comment type="similarity">
    <text evidence="5">Belongs to the DEAD box helicase family.</text>
</comment>
<feature type="domain" description="Helicase C-terminal" evidence="8">
    <location>
        <begin position="231"/>
        <end position="378"/>
    </location>
</feature>
<dbReference type="PANTHER" id="PTHR47959:SF13">
    <property type="entry name" value="ATP-DEPENDENT RNA HELICASE RHLE"/>
    <property type="match status" value="1"/>
</dbReference>
<dbReference type="InterPro" id="IPR027417">
    <property type="entry name" value="P-loop_NTPase"/>
</dbReference>
<evidence type="ECO:0000259" key="9">
    <source>
        <dbReference type="PROSITE" id="PS51195"/>
    </source>
</evidence>
<evidence type="ECO:0000259" key="7">
    <source>
        <dbReference type="PROSITE" id="PS51192"/>
    </source>
</evidence>
<dbReference type="AlphaFoldDB" id="A0A5Q4VFR8"/>
<proteinExistence type="inferred from homology"/>
<dbReference type="GO" id="GO:0016787">
    <property type="term" value="F:hydrolase activity"/>
    <property type="evidence" value="ECO:0007669"/>
    <property type="project" value="UniProtKB-KW"/>
</dbReference>
<feature type="short sequence motif" description="Q motif" evidence="6">
    <location>
        <begin position="1"/>
        <end position="29"/>
    </location>
</feature>
<dbReference type="CDD" id="cd12252">
    <property type="entry name" value="RRM_DbpA"/>
    <property type="match status" value="1"/>
</dbReference>
<gene>
    <name evidence="10" type="ORF">FIM25_08415</name>
</gene>
<dbReference type="InterPro" id="IPR014014">
    <property type="entry name" value="RNA_helicase_DEAD_Q_motif"/>
</dbReference>
<keyword evidence="3 10" id="KW-0347">Helicase</keyword>
<dbReference type="InterPro" id="IPR012677">
    <property type="entry name" value="Nucleotide-bd_a/b_plait_sf"/>
</dbReference>
<keyword evidence="1" id="KW-0547">Nucleotide-binding</keyword>
<dbReference type="InterPro" id="IPR005580">
    <property type="entry name" value="DbpA/CsdA_RNA-bd_dom"/>
</dbReference>
<accession>A0A5Q4VFR8</accession>
<evidence type="ECO:0000256" key="1">
    <source>
        <dbReference type="ARBA" id="ARBA00022741"/>
    </source>
</evidence>
<evidence type="ECO:0000256" key="3">
    <source>
        <dbReference type="ARBA" id="ARBA00022806"/>
    </source>
</evidence>
<feature type="domain" description="Helicase ATP-binding" evidence="7">
    <location>
        <begin position="34"/>
        <end position="207"/>
    </location>
</feature>
<comment type="caution">
    <text evidence="10">The sequence shown here is derived from an EMBL/GenBank/DDBJ whole genome shotgun (WGS) entry which is preliminary data.</text>
</comment>
<evidence type="ECO:0000256" key="2">
    <source>
        <dbReference type="ARBA" id="ARBA00022801"/>
    </source>
</evidence>
<dbReference type="Pfam" id="PF00270">
    <property type="entry name" value="DEAD"/>
    <property type="match status" value="1"/>
</dbReference>
<dbReference type="InterPro" id="IPR001650">
    <property type="entry name" value="Helicase_C-like"/>
</dbReference>
<dbReference type="SUPFAM" id="SSF52540">
    <property type="entry name" value="P-loop containing nucleoside triphosphate hydrolases"/>
    <property type="match status" value="1"/>
</dbReference>
<evidence type="ECO:0000256" key="5">
    <source>
        <dbReference type="ARBA" id="ARBA00038437"/>
    </source>
</evidence>
<dbReference type="OrthoDB" id="9805696at2"/>
<evidence type="ECO:0000259" key="8">
    <source>
        <dbReference type="PROSITE" id="PS51194"/>
    </source>
</evidence>
<dbReference type="GO" id="GO:0005524">
    <property type="term" value="F:ATP binding"/>
    <property type="evidence" value="ECO:0007669"/>
    <property type="project" value="UniProtKB-KW"/>
</dbReference>
<dbReference type="CDD" id="cd18787">
    <property type="entry name" value="SF2_C_DEAD"/>
    <property type="match status" value="1"/>
</dbReference>
<dbReference type="Pfam" id="PF03880">
    <property type="entry name" value="DbpA"/>
    <property type="match status" value="1"/>
</dbReference>
<keyword evidence="11" id="KW-1185">Reference proteome</keyword>
<dbReference type="Gene3D" id="3.40.50.300">
    <property type="entry name" value="P-loop containing nucleotide triphosphate hydrolases"/>
    <property type="match status" value="2"/>
</dbReference>
<name>A0A5Q4VFR8_9BACT</name>
<dbReference type="RefSeq" id="WP_139448218.1">
    <property type="nucleotide sequence ID" value="NZ_VDMB01000008.1"/>
</dbReference>
<dbReference type="PROSITE" id="PS51192">
    <property type="entry name" value="HELICASE_ATP_BIND_1"/>
    <property type="match status" value="1"/>
</dbReference>
<dbReference type="GO" id="GO:0005829">
    <property type="term" value="C:cytosol"/>
    <property type="evidence" value="ECO:0007669"/>
    <property type="project" value="TreeGrafter"/>
</dbReference>
<dbReference type="PROSITE" id="PS51195">
    <property type="entry name" value="Q_MOTIF"/>
    <property type="match status" value="1"/>
</dbReference>